<accession>A0A9P8ZZ92</accession>
<dbReference type="PANTHER" id="PTHR43647">
    <property type="entry name" value="DEHYDROGENASE"/>
    <property type="match status" value="1"/>
</dbReference>
<dbReference type="GO" id="GO:0005789">
    <property type="term" value="C:endoplasmic reticulum membrane"/>
    <property type="evidence" value="ECO:0007669"/>
    <property type="project" value="TreeGrafter"/>
</dbReference>
<name>A0A9P8ZZ92_9PEZI</name>
<keyword evidence="3" id="KW-1185">Reference proteome</keyword>
<dbReference type="Proteomes" id="UP000758603">
    <property type="component" value="Unassembled WGS sequence"/>
</dbReference>
<proteinExistence type="predicted"/>
<comment type="caution">
    <text evidence="2">The sequence shown here is derived from an EMBL/GenBank/DDBJ whole genome shotgun (WGS) entry which is preliminary data.</text>
</comment>
<dbReference type="InterPro" id="IPR051593">
    <property type="entry name" value="Ergosterol_Biosynth_ERG27"/>
</dbReference>
<dbReference type="GO" id="GO:0005741">
    <property type="term" value="C:mitochondrial outer membrane"/>
    <property type="evidence" value="ECO:0007669"/>
    <property type="project" value="TreeGrafter"/>
</dbReference>
<feature type="domain" description="Ketoreductase (KR)" evidence="1">
    <location>
        <begin position="4"/>
        <end position="113"/>
    </location>
</feature>
<dbReference type="PANTHER" id="PTHR43647:SF4">
    <property type="entry name" value="KETOREDUCTASE (KR) DOMAIN-CONTAINING PROTEIN"/>
    <property type="match status" value="1"/>
</dbReference>
<dbReference type="Pfam" id="PF08659">
    <property type="entry name" value="KR"/>
    <property type="match status" value="1"/>
</dbReference>
<evidence type="ECO:0000313" key="2">
    <source>
        <dbReference type="EMBL" id="KAH6655957.1"/>
    </source>
</evidence>
<protein>
    <recommendedName>
        <fullName evidence="1">Ketoreductase (KR) domain-containing protein</fullName>
    </recommendedName>
</protein>
<dbReference type="OrthoDB" id="191139at2759"/>
<sequence length="334" mass="35999">MSNTIIITGANGSLAVPAVDYLLEHSPKSTLVLTVRDTSDGDANTSKLRSVVAKHPGALVSIRELDLSHLSAVHDFARDIAAEVAKGSLPQLSGIVGTAYYWNLVGPLELTDDGYEKTIQVSYLSHFALVLRLIKSFRPEGGRIVLFTSDGHEPGKNGLEKIPPAISADPTQLELLVKPAKDASPDALGHGFHRYANSKLALVMFTHALNRRLQQDAQLKDITVVVTNPGNLADSRALLVNTPLKLTILSKFVLRPLRPLLSLMDPTARTAAAAGIDVARLATNEAHPGERGYFTLLTPDQGSKESRDETAQDALWSKSVQWVGLTAQDTPLVK</sequence>
<dbReference type="GO" id="GO:0000253">
    <property type="term" value="F:3-beta-hydroxysteroid 3-dehydrogenase (NADP+) activity"/>
    <property type="evidence" value="ECO:0007669"/>
    <property type="project" value="TreeGrafter"/>
</dbReference>
<dbReference type="InterPro" id="IPR036291">
    <property type="entry name" value="NAD(P)-bd_dom_sf"/>
</dbReference>
<dbReference type="Gene3D" id="3.40.50.720">
    <property type="entry name" value="NAD(P)-binding Rossmann-like Domain"/>
    <property type="match status" value="1"/>
</dbReference>
<gene>
    <name evidence="2" type="ORF">BKA67DRAFT_657854</name>
</gene>
<dbReference type="InterPro" id="IPR013968">
    <property type="entry name" value="PKS_KR"/>
</dbReference>
<evidence type="ECO:0000313" key="3">
    <source>
        <dbReference type="Proteomes" id="UP000758603"/>
    </source>
</evidence>
<dbReference type="GeneID" id="70136072"/>
<dbReference type="RefSeq" id="XP_045960222.1">
    <property type="nucleotide sequence ID" value="XM_046107181.1"/>
</dbReference>
<dbReference type="AlphaFoldDB" id="A0A9P8ZZ92"/>
<dbReference type="GO" id="GO:0005811">
    <property type="term" value="C:lipid droplet"/>
    <property type="evidence" value="ECO:0007669"/>
    <property type="project" value="TreeGrafter"/>
</dbReference>
<reference evidence="2" key="1">
    <citation type="journal article" date="2021" name="Nat. Commun.">
        <title>Genetic determinants of endophytism in the Arabidopsis root mycobiome.</title>
        <authorList>
            <person name="Mesny F."/>
            <person name="Miyauchi S."/>
            <person name="Thiergart T."/>
            <person name="Pickel B."/>
            <person name="Atanasova L."/>
            <person name="Karlsson M."/>
            <person name="Huettel B."/>
            <person name="Barry K.W."/>
            <person name="Haridas S."/>
            <person name="Chen C."/>
            <person name="Bauer D."/>
            <person name="Andreopoulos W."/>
            <person name="Pangilinan J."/>
            <person name="LaButti K."/>
            <person name="Riley R."/>
            <person name="Lipzen A."/>
            <person name="Clum A."/>
            <person name="Drula E."/>
            <person name="Henrissat B."/>
            <person name="Kohler A."/>
            <person name="Grigoriev I.V."/>
            <person name="Martin F.M."/>
            <person name="Hacquard S."/>
        </authorList>
    </citation>
    <scope>NUCLEOTIDE SEQUENCE</scope>
    <source>
        <strain evidence="2">MPI-SDFR-AT-0073</strain>
    </source>
</reference>
<evidence type="ECO:0000259" key="1">
    <source>
        <dbReference type="Pfam" id="PF08659"/>
    </source>
</evidence>
<dbReference type="EMBL" id="JAGPXC010000003">
    <property type="protein sequence ID" value="KAH6655957.1"/>
    <property type="molecule type" value="Genomic_DNA"/>
</dbReference>
<dbReference type="SUPFAM" id="SSF51735">
    <property type="entry name" value="NAD(P)-binding Rossmann-fold domains"/>
    <property type="match status" value="1"/>
</dbReference>
<organism evidence="2 3">
    <name type="scientific">Truncatella angustata</name>
    <dbReference type="NCBI Taxonomy" id="152316"/>
    <lineage>
        <taxon>Eukaryota</taxon>
        <taxon>Fungi</taxon>
        <taxon>Dikarya</taxon>
        <taxon>Ascomycota</taxon>
        <taxon>Pezizomycotina</taxon>
        <taxon>Sordariomycetes</taxon>
        <taxon>Xylariomycetidae</taxon>
        <taxon>Amphisphaeriales</taxon>
        <taxon>Sporocadaceae</taxon>
        <taxon>Truncatella</taxon>
    </lineage>
</organism>